<dbReference type="PANTHER" id="PTHR32322:SF18">
    <property type="entry name" value="S-ADENOSYLMETHIONINE_S-ADENOSYLHOMOCYSTEINE TRANSPORTER"/>
    <property type="match status" value="1"/>
</dbReference>
<evidence type="ECO:0000313" key="10">
    <source>
        <dbReference type="EMBL" id="AXI10956.1"/>
    </source>
</evidence>
<feature type="transmembrane region" description="Helical" evidence="7">
    <location>
        <begin position="38"/>
        <end position="57"/>
    </location>
</feature>
<feature type="transmembrane region" description="Helical" evidence="7">
    <location>
        <begin position="259"/>
        <end position="278"/>
    </location>
</feature>
<dbReference type="KEGG" id="ocn:CUC15_19365"/>
<feature type="transmembrane region" description="Helical" evidence="7">
    <location>
        <begin position="190"/>
        <end position="211"/>
    </location>
</feature>
<feature type="transmembrane region" description="Helical" evidence="7">
    <location>
        <begin position="231"/>
        <end position="252"/>
    </location>
</feature>
<protein>
    <submittedName>
        <fullName evidence="10">EamA family transporter</fullName>
    </submittedName>
</protein>
<evidence type="ECO:0000256" key="4">
    <source>
        <dbReference type="ARBA" id="ARBA00022692"/>
    </source>
</evidence>
<feature type="domain" description="EamA" evidence="9">
    <location>
        <begin position="7"/>
        <end position="144"/>
    </location>
</feature>
<dbReference type="GO" id="GO:0005886">
    <property type="term" value="C:plasma membrane"/>
    <property type="evidence" value="ECO:0007669"/>
    <property type="project" value="UniProtKB-SubCell"/>
</dbReference>
<feature type="transmembrane region" description="Helical" evidence="7">
    <location>
        <begin position="159"/>
        <end position="178"/>
    </location>
</feature>
<comment type="subcellular location">
    <subcellularLocation>
        <location evidence="1">Cell membrane</location>
        <topology evidence="1">Multi-pass membrane protein</topology>
    </subcellularLocation>
</comment>
<dbReference type="OrthoDB" id="4167046at2"/>
<feature type="chain" id="PRO_5016923432" evidence="8">
    <location>
        <begin position="29"/>
        <end position="329"/>
    </location>
</feature>
<evidence type="ECO:0000256" key="1">
    <source>
        <dbReference type="ARBA" id="ARBA00004651"/>
    </source>
</evidence>
<evidence type="ECO:0000256" key="6">
    <source>
        <dbReference type="ARBA" id="ARBA00023136"/>
    </source>
</evidence>
<evidence type="ECO:0000256" key="8">
    <source>
        <dbReference type="SAM" id="SignalP"/>
    </source>
</evidence>
<gene>
    <name evidence="10" type="ORF">CUC15_19365</name>
</gene>
<feature type="signal peptide" evidence="8">
    <location>
        <begin position="1"/>
        <end position="28"/>
    </location>
</feature>
<keyword evidence="5 7" id="KW-1133">Transmembrane helix</keyword>
<dbReference type="PANTHER" id="PTHR32322">
    <property type="entry name" value="INNER MEMBRANE TRANSPORTER"/>
    <property type="match status" value="1"/>
</dbReference>
<proteinExistence type="inferred from homology"/>
<sequence>MRNNILLGAVLCFIAAASWGAMFPVAHAAFKHIDPFYFTVIRYLSVTVILVAILLWKEGKKAFRFEGKGFKLWFFGTMAFTVYNLLIFWGEDLLGEPGVMVASIMEALMPMISVVIGLVIFKNRTHLFTLLCVIVSFIGAILVITKGDIKAFLGATNHILPSILIFIAVIGWVIYTMGGSEFSGWSALRYSTLSCLLGTITAVAIVIGATLFGDLSVPSSAVVKTVSPHLLFMIIFPGVIALVGWNIGVSILSPLNALLFINFVPITTLLISIIQGTHVTKFDIIGTVFIIVSLLANNLFARVLERDKGTGSLAHLDKRDEELFLHPKV</sequence>
<keyword evidence="3" id="KW-1003">Cell membrane</keyword>
<dbReference type="InterPro" id="IPR000620">
    <property type="entry name" value="EamA_dom"/>
</dbReference>
<feature type="domain" description="EamA" evidence="9">
    <location>
        <begin position="163"/>
        <end position="296"/>
    </location>
</feature>
<feature type="transmembrane region" description="Helical" evidence="7">
    <location>
        <begin position="128"/>
        <end position="147"/>
    </location>
</feature>
<dbReference type="AlphaFoldDB" id="A0A345PLS6"/>
<keyword evidence="6 7" id="KW-0472">Membrane</keyword>
<organism evidence="10 11">
    <name type="scientific">Oceanobacillus zhaokaii</name>
    <dbReference type="NCBI Taxonomy" id="2052660"/>
    <lineage>
        <taxon>Bacteria</taxon>
        <taxon>Bacillati</taxon>
        <taxon>Bacillota</taxon>
        <taxon>Bacilli</taxon>
        <taxon>Bacillales</taxon>
        <taxon>Bacillaceae</taxon>
        <taxon>Oceanobacillus</taxon>
    </lineage>
</organism>
<keyword evidence="4 7" id="KW-0812">Transmembrane</keyword>
<accession>A0A345PLS6</accession>
<evidence type="ECO:0000256" key="5">
    <source>
        <dbReference type="ARBA" id="ARBA00022989"/>
    </source>
</evidence>
<dbReference type="EMBL" id="CP024848">
    <property type="protein sequence ID" value="AXI10956.1"/>
    <property type="molecule type" value="Genomic_DNA"/>
</dbReference>
<feature type="transmembrane region" description="Helical" evidence="7">
    <location>
        <begin position="69"/>
        <end position="89"/>
    </location>
</feature>
<dbReference type="Pfam" id="PF00892">
    <property type="entry name" value="EamA"/>
    <property type="match status" value="2"/>
</dbReference>
<dbReference type="InterPro" id="IPR050638">
    <property type="entry name" value="AA-Vitamin_Transporters"/>
</dbReference>
<evidence type="ECO:0000256" key="3">
    <source>
        <dbReference type="ARBA" id="ARBA00022475"/>
    </source>
</evidence>
<comment type="similarity">
    <text evidence="2">Belongs to the EamA transporter family.</text>
</comment>
<evidence type="ECO:0000256" key="7">
    <source>
        <dbReference type="SAM" id="Phobius"/>
    </source>
</evidence>
<keyword evidence="8" id="KW-0732">Signal</keyword>
<reference evidence="11" key="1">
    <citation type="submission" date="2017-11" db="EMBL/GenBank/DDBJ databases">
        <authorList>
            <person name="Zhu W."/>
        </authorList>
    </citation>
    <scope>NUCLEOTIDE SEQUENCE [LARGE SCALE GENOMIC DNA]</scope>
    <source>
        <strain evidence="11">160</strain>
    </source>
</reference>
<dbReference type="Proteomes" id="UP000253908">
    <property type="component" value="Chromosome"/>
</dbReference>
<feature type="transmembrane region" description="Helical" evidence="7">
    <location>
        <begin position="101"/>
        <end position="121"/>
    </location>
</feature>
<evidence type="ECO:0000259" key="9">
    <source>
        <dbReference type="Pfam" id="PF00892"/>
    </source>
</evidence>
<evidence type="ECO:0000256" key="2">
    <source>
        <dbReference type="ARBA" id="ARBA00007362"/>
    </source>
</evidence>
<keyword evidence="11" id="KW-1185">Reference proteome</keyword>
<evidence type="ECO:0000313" key="11">
    <source>
        <dbReference type="Proteomes" id="UP000253908"/>
    </source>
</evidence>
<feature type="transmembrane region" description="Helical" evidence="7">
    <location>
        <begin position="284"/>
        <end position="304"/>
    </location>
</feature>
<name>A0A345PLS6_9BACI</name>
<dbReference type="RefSeq" id="WP_114918240.1">
    <property type="nucleotide sequence ID" value="NZ_CP024848.1"/>
</dbReference>